<evidence type="ECO:0000256" key="6">
    <source>
        <dbReference type="ARBA" id="ARBA00023170"/>
    </source>
</evidence>
<feature type="domain" description="G-protein coupled receptors family 1 profile" evidence="9">
    <location>
        <begin position="26"/>
        <end position="288"/>
    </location>
</feature>
<evidence type="ECO:0000313" key="11">
    <source>
        <dbReference type="RefSeq" id="XP_022091392.1"/>
    </source>
</evidence>
<evidence type="ECO:0000259" key="9">
    <source>
        <dbReference type="PROSITE" id="PS50262"/>
    </source>
</evidence>
<dbReference type="InterPro" id="IPR017452">
    <property type="entry name" value="GPCR_Rhodpsn_7TM"/>
</dbReference>
<name>A0A8B7YFL8_ACAPL</name>
<dbReference type="Pfam" id="PF00001">
    <property type="entry name" value="7tm_1"/>
    <property type="match status" value="1"/>
</dbReference>
<evidence type="ECO:0000256" key="7">
    <source>
        <dbReference type="ARBA" id="ARBA00023224"/>
    </source>
</evidence>
<dbReference type="PANTHER" id="PTHR24243">
    <property type="entry name" value="G-PROTEIN COUPLED RECEPTOR"/>
    <property type="match status" value="1"/>
</dbReference>
<evidence type="ECO:0000256" key="2">
    <source>
        <dbReference type="ARBA" id="ARBA00022692"/>
    </source>
</evidence>
<feature type="transmembrane region" description="Helical" evidence="8">
    <location>
        <begin position="12"/>
        <end position="34"/>
    </location>
</feature>
<feature type="transmembrane region" description="Helical" evidence="8">
    <location>
        <begin position="176"/>
        <end position="198"/>
    </location>
</feature>
<reference evidence="11" key="1">
    <citation type="submission" date="2025-08" db="UniProtKB">
        <authorList>
            <consortium name="RefSeq"/>
        </authorList>
    </citation>
    <scope>IDENTIFICATION</scope>
</reference>
<keyword evidence="7" id="KW-0807">Transducer</keyword>
<dbReference type="GeneID" id="110979684"/>
<proteinExistence type="predicted"/>
<evidence type="ECO:0000256" key="5">
    <source>
        <dbReference type="ARBA" id="ARBA00023136"/>
    </source>
</evidence>
<keyword evidence="4" id="KW-0297">G-protein coupled receptor</keyword>
<dbReference type="KEGG" id="aplc:110979684"/>
<dbReference type="PROSITE" id="PS50262">
    <property type="entry name" value="G_PROTEIN_RECEP_F1_2"/>
    <property type="match status" value="1"/>
</dbReference>
<evidence type="ECO:0000256" key="4">
    <source>
        <dbReference type="ARBA" id="ARBA00023040"/>
    </source>
</evidence>
<keyword evidence="3 8" id="KW-1133">Transmembrane helix</keyword>
<feature type="transmembrane region" description="Helical" evidence="8">
    <location>
        <begin position="238"/>
        <end position="255"/>
    </location>
</feature>
<dbReference type="GO" id="GO:0016020">
    <property type="term" value="C:membrane"/>
    <property type="evidence" value="ECO:0007669"/>
    <property type="project" value="UniProtKB-SubCell"/>
</dbReference>
<organism evidence="10 11">
    <name type="scientific">Acanthaster planci</name>
    <name type="common">Crown-of-thorns starfish</name>
    <dbReference type="NCBI Taxonomy" id="133434"/>
    <lineage>
        <taxon>Eukaryota</taxon>
        <taxon>Metazoa</taxon>
        <taxon>Echinodermata</taxon>
        <taxon>Eleutherozoa</taxon>
        <taxon>Asterozoa</taxon>
        <taxon>Asteroidea</taxon>
        <taxon>Valvatacea</taxon>
        <taxon>Valvatida</taxon>
        <taxon>Acanthasteridae</taxon>
        <taxon>Acanthaster</taxon>
    </lineage>
</organism>
<dbReference type="InterPro" id="IPR000276">
    <property type="entry name" value="GPCR_Rhodpsn"/>
</dbReference>
<dbReference type="GO" id="GO:0004930">
    <property type="term" value="F:G protein-coupled receptor activity"/>
    <property type="evidence" value="ECO:0007669"/>
    <property type="project" value="UniProtKB-KW"/>
</dbReference>
<evidence type="ECO:0000256" key="3">
    <source>
        <dbReference type="ARBA" id="ARBA00022989"/>
    </source>
</evidence>
<dbReference type="RefSeq" id="XP_022091392.1">
    <property type="nucleotide sequence ID" value="XM_022235700.1"/>
</dbReference>
<evidence type="ECO:0000256" key="8">
    <source>
        <dbReference type="SAM" id="Phobius"/>
    </source>
</evidence>
<dbReference type="AlphaFoldDB" id="A0A8B7YFL8"/>
<feature type="transmembrane region" description="Helical" evidence="8">
    <location>
        <begin position="46"/>
        <end position="69"/>
    </location>
</feature>
<dbReference type="CDD" id="cd00637">
    <property type="entry name" value="7tm_classA_rhodopsin-like"/>
    <property type="match status" value="1"/>
</dbReference>
<sequence length="323" mass="36254">MATGQSDLNTAISVLRVLLCTFGFTGNALVCITIGNTKSLHNVTNLMILNLAVADALACFCAIHQPWIIDLYTLYPPQNATECSPELFFQHDSIFVYYYVKNCFYTHSVLGLMLATVERFVGIVRPLHHRSFFSRRKIVLLLVAMWVVPFVVELPQILFVIIHFRKSCPYTEPESGLLLCASSVLLLAIPAGAIFLMYARILCNLKRGTRTLVAQGIPQPAQQLLHAYKKVSGTLSDITAAFFLFIFPCRIWRIVLSTGTGDINDSIVLLSAVELLTMLNSVINPVVYGFKYDQLRQAFKAIVCPCDNNKKPLPWTMRKLVRM</sequence>
<gene>
    <name evidence="11" type="primary">LOC110979684</name>
</gene>
<protein>
    <submittedName>
        <fullName evidence="11">5-hydroxytryptamine receptor 2A-like</fullName>
    </submittedName>
</protein>
<dbReference type="PANTHER" id="PTHR24243:SF208">
    <property type="entry name" value="PYROKININ-1 RECEPTOR"/>
    <property type="match status" value="1"/>
</dbReference>
<feature type="transmembrane region" description="Helical" evidence="8">
    <location>
        <begin position="138"/>
        <end position="164"/>
    </location>
</feature>
<evidence type="ECO:0000256" key="1">
    <source>
        <dbReference type="ARBA" id="ARBA00004141"/>
    </source>
</evidence>
<feature type="transmembrane region" description="Helical" evidence="8">
    <location>
        <begin position="96"/>
        <end position="117"/>
    </location>
</feature>
<keyword evidence="5 8" id="KW-0472">Membrane</keyword>
<dbReference type="OrthoDB" id="5859976at2759"/>
<dbReference type="PRINTS" id="PR00237">
    <property type="entry name" value="GPCRRHODOPSN"/>
</dbReference>
<accession>A0A8B7YFL8</accession>
<feature type="transmembrane region" description="Helical" evidence="8">
    <location>
        <begin position="267"/>
        <end position="290"/>
    </location>
</feature>
<evidence type="ECO:0000313" key="10">
    <source>
        <dbReference type="Proteomes" id="UP000694845"/>
    </source>
</evidence>
<dbReference type="SUPFAM" id="SSF81321">
    <property type="entry name" value="Family A G protein-coupled receptor-like"/>
    <property type="match status" value="1"/>
</dbReference>
<dbReference type="Gene3D" id="1.20.1070.10">
    <property type="entry name" value="Rhodopsin 7-helix transmembrane proteins"/>
    <property type="match status" value="1"/>
</dbReference>
<keyword evidence="2 8" id="KW-0812">Transmembrane</keyword>
<dbReference type="Proteomes" id="UP000694845">
    <property type="component" value="Unplaced"/>
</dbReference>
<keyword evidence="10" id="KW-1185">Reference proteome</keyword>
<keyword evidence="6" id="KW-0675">Receptor</keyword>
<comment type="subcellular location">
    <subcellularLocation>
        <location evidence="1">Membrane</location>
        <topology evidence="1">Multi-pass membrane protein</topology>
    </subcellularLocation>
</comment>
<dbReference type="OMA" id="CRIWRIV"/>